<sequence>MTTNRTHRGRGRTDEARGGSDDPRRSPPRSGTDLTRAQARAILDVGLTADDDEVRAAYRTRIKDVHPDNGGDKAAFLRVRAAYDRLSE</sequence>
<keyword evidence="4" id="KW-1185">Reference proteome</keyword>
<dbReference type="OrthoDB" id="11397at2157"/>
<protein>
    <submittedName>
        <fullName evidence="3">Heat shock protein DnaJ domain protein</fullName>
    </submittedName>
</protein>
<comment type="caution">
    <text evidence="3">The sequence shown here is derived from an EMBL/GenBank/DDBJ whole genome shotgun (WGS) entry which is preliminary data.</text>
</comment>
<dbReference type="EMBL" id="AOHZ01000041">
    <property type="protein sequence ID" value="ELY57574.1"/>
    <property type="molecule type" value="Genomic_DNA"/>
</dbReference>
<name>L9X724_9EURY</name>
<dbReference type="eggNOG" id="arCOG02848">
    <property type="taxonomic scope" value="Archaea"/>
</dbReference>
<evidence type="ECO:0000259" key="2">
    <source>
        <dbReference type="PROSITE" id="PS50076"/>
    </source>
</evidence>
<dbReference type="RefSeq" id="WP_007259061.1">
    <property type="nucleotide sequence ID" value="NZ_AOHZ01000041.1"/>
</dbReference>
<dbReference type="CDD" id="cd06257">
    <property type="entry name" value="DnaJ"/>
    <property type="match status" value="1"/>
</dbReference>
<feature type="region of interest" description="Disordered" evidence="1">
    <location>
        <begin position="1"/>
        <end position="36"/>
    </location>
</feature>
<proteinExistence type="predicted"/>
<evidence type="ECO:0000313" key="3">
    <source>
        <dbReference type="EMBL" id="ELY57574.1"/>
    </source>
</evidence>
<dbReference type="Proteomes" id="UP000011602">
    <property type="component" value="Unassembled WGS sequence"/>
</dbReference>
<organism evidence="3 4">
    <name type="scientific">Natronolimnohabitans innermongolicus JCM 12255</name>
    <dbReference type="NCBI Taxonomy" id="1227499"/>
    <lineage>
        <taxon>Archaea</taxon>
        <taxon>Methanobacteriati</taxon>
        <taxon>Methanobacteriota</taxon>
        <taxon>Stenosarchaea group</taxon>
        <taxon>Halobacteria</taxon>
        <taxon>Halobacteriales</taxon>
        <taxon>Natrialbaceae</taxon>
        <taxon>Natronolimnohabitans</taxon>
    </lineage>
</organism>
<feature type="domain" description="J" evidence="2">
    <location>
        <begin position="38"/>
        <end position="88"/>
    </location>
</feature>
<dbReference type="InterPro" id="IPR036869">
    <property type="entry name" value="J_dom_sf"/>
</dbReference>
<gene>
    <name evidence="3" type="ORF">C493_08821</name>
</gene>
<feature type="compositionally biased region" description="Basic residues" evidence="1">
    <location>
        <begin position="1"/>
        <end position="10"/>
    </location>
</feature>
<reference evidence="3 4" key="1">
    <citation type="journal article" date="2014" name="PLoS Genet.">
        <title>Phylogenetically driven sequencing of extremely halophilic archaea reveals strategies for static and dynamic osmo-response.</title>
        <authorList>
            <person name="Becker E.A."/>
            <person name="Seitzer P.M."/>
            <person name="Tritt A."/>
            <person name="Larsen D."/>
            <person name="Krusor M."/>
            <person name="Yao A.I."/>
            <person name="Wu D."/>
            <person name="Madern D."/>
            <person name="Eisen J.A."/>
            <person name="Darling A.E."/>
            <person name="Facciotti M.T."/>
        </authorList>
    </citation>
    <scope>NUCLEOTIDE SEQUENCE [LARGE SCALE GENOMIC DNA]</scope>
    <source>
        <strain evidence="3 4">JCM 12255</strain>
    </source>
</reference>
<dbReference type="STRING" id="1227499.C493_08821"/>
<dbReference type="SUPFAM" id="SSF46565">
    <property type="entry name" value="Chaperone J-domain"/>
    <property type="match status" value="1"/>
</dbReference>
<dbReference type="SMART" id="SM00271">
    <property type="entry name" value="DnaJ"/>
    <property type="match status" value="1"/>
</dbReference>
<dbReference type="InterPro" id="IPR001623">
    <property type="entry name" value="DnaJ_domain"/>
</dbReference>
<keyword evidence="3" id="KW-0346">Stress response</keyword>
<dbReference type="PROSITE" id="PS50076">
    <property type="entry name" value="DNAJ_2"/>
    <property type="match status" value="1"/>
</dbReference>
<dbReference type="AlphaFoldDB" id="L9X724"/>
<dbReference type="Gene3D" id="1.10.287.110">
    <property type="entry name" value="DnaJ domain"/>
    <property type="match status" value="1"/>
</dbReference>
<accession>L9X724</accession>
<evidence type="ECO:0000256" key="1">
    <source>
        <dbReference type="SAM" id="MobiDB-lite"/>
    </source>
</evidence>
<evidence type="ECO:0000313" key="4">
    <source>
        <dbReference type="Proteomes" id="UP000011602"/>
    </source>
</evidence>
<dbReference type="Pfam" id="PF00226">
    <property type="entry name" value="DnaJ"/>
    <property type="match status" value="1"/>
</dbReference>
<feature type="compositionally biased region" description="Basic and acidic residues" evidence="1">
    <location>
        <begin position="11"/>
        <end position="25"/>
    </location>
</feature>